<dbReference type="RefSeq" id="WP_033362137.1">
    <property type="nucleotide sequence ID" value="NZ_CP073767.1"/>
</dbReference>
<name>A0A9Q9MHA6_9ACTN</name>
<feature type="transmembrane region" description="Helical" evidence="7">
    <location>
        <begin position="136"/>
        <end position="160"/>
    </location>
</feature>
<evidence type="ECO:0000313" key="9">
    <source>
        <dbReference type="EMBL" id="UWZ59243.1"/>
    </source>
</evidence>
<keyword evidence="3" id="KW-1003">Cell membrane</keyword>
<dbReference type="Pfam" id="PF00528">
    <property type="entry name" value="BPD_transp_1"/>
    <property type="match status" value="1"/>
</dbReference>
<keyword evidence="6 7" id="KW-0472">Membrane</keyword>
<comment type="subcellular location">
    <subcellularLocation>
        <location evidence="1 7">Cell membrane</location>
        <topology evidence="1 7">Multi-pass membrane protein</topology>
    </subcellularLocation>
</comment>
<evidence type="ECO:0000256" key="3">
    <source>
        <dbReference type="ARBA" id="ARBA00022475"/>
    </source>
</evidence>
<dbReference type="OrthoDB" id="147639at2"/>
<dbReference type="SUPFAM" id="SSF161098">
    <property type="entry name" value="MetI-like"/>
    <property type="match status" value="1"/>
</dbReference>
<accession>A0A9Q9MHA6</accession>
<evidence type="ECO:0000256" key="4">
    <source>
        <dbReference type="ARBA" id="ARBA00022692"/>
    </source>
</evidence>
<comment type="similarity">
    <text evidence="7">Belongs to the binding-protein-dependent transport system permease family.</text>
</comment>
<reference evidence="9" key="1">
    <citation type="submission" date="2021-04" db="EMBL/GenBank/DDBJ databases">
        <title>Dactylosporangium aurantiacum NRRL B-8018 full assembly.</title>
        <authorList>
            <person name="Hartkoorn R.C."/>
            <person name="Beaudoing E."/>
            <person name="Hot D."/>
        </authorList>
    </citation>
    <scope>NUCLEOTIDE SEQUENCE</scope>
    <source>
        <strain evidence="9">NRRL B-8018</strain>
    </source>
</reference>
<keyword evidence="5 7" id="KW-1133">Transmembrane helix</keyword>
<evidence type="ECO:0000256" key="7">
    <source>
        <dbReference type="RuleBase" id="RU363032"/>
    </source>
</evidence>
<keyword evidence="10" id="KW-1185">Reference proteome</keyword>
<dbReference type="GO" id="GO:0055085">
    <property type="term" value="P:transmembrane transport"/>
    <property type="evidence" value="ECO:0007669"/>
    <property type="project" value="InterPro"/>
</dbReference>
<dbReference type="InterPro" id="IPR000515">
    <property type="entry name" value="MetI-like"/>
</dbReference>
<evidence type="ECO:0000256" key="6">
    <source>
        <dbReference type="ARBA" id="ARBA00023136"/>
    </source>
</evidence>
<feature type="domain" description="ABC transmembrane type-1" evidence="8">
    <location>
        <begin position="97"/>
        <end position="313"/>
    </location>
</feature>
<organism evidence="9 10">
    <name type="scientific">Dactylosporangium aurantiacum</name>
    <dbReference type="NCBI Taxonomy" id="35754"/>
    <lineage>
        <taxon>Bacteria</taxon>
        <taxon>Bacillati</taxon>
        <taxon>Actinomycetota</taxon>
        <taxon>Actinomycetes</taxon>
        <taxon>Micromonosporales</taxon>
        <taxon>Micromonosporaceae</taxon>
        <taxon>Dactylosporangium</taxon>
    </lineage>
</organism>
<keyword evidence="4 7" id="KW-0812">Transmembrane</keyword>
<dbReference type="PANTHER" id="PTHR30465:SF0">
    <property type="entry name" value="OLIGOPEPTIDE TRANSPORT SYSTEM PERMEASE PROTEIN APPB"/>
    <property type="match status" value="1"/>
</dbReference>
<evidence type="ECO:0000256" key="2">
    <source>
        <dbReference type="ARBA" id="ARBA00022448"/>
    </source>
</evidence>
<dbReference type="InterPro" id="IPR035906">
    <property type="entry name" value="MetI-like_sf"/>
</dbReference>
<dbReference type="KEGG" id="daur:Daura_25635"/>
<evidence type="ECO:0000256" key="5">
    <source>
        <dbReference type="ARBA" id="ARBA00022989"/>
    </source>
</evidence>
<gene>
    <name evidence="9" type="ORF">Daura_25635</name>
</gene>
<feature type="transmembrane region" description="Helical" evidence="7">
    <location>
        <begin position="255"/>
        <end position="274"/>
    </location>
</feature>
<protein>
    <submittedName>
        <fullName evidence="9">ABC transporter permease</fullName>
    </submittedName>
</protein>
<dbReference type="AlphaFoldDB" id="A0A9Q9MHA6"/>
<evidence type="ECO:0000259" key="8">
    <source>
        <dbReference type="PROSITE" id="PS50928"/>
    </source>
</evidence>
<proteinExistence type="inferred from homology"/>
<sequence length="331" mass="34956">MLGFLARRLAYYVVLLLSAAFLSYLLAATALSPRAYFQARVPPPPAEQVDRQLRAVGLDDRQPVTARFAGWAARAARGDLGVSITGTSVNAEFGRRVGVSLRLLVLGTALGIGAGVAAGAWSAVKQYRLSDRTFTLVAFLLLSMPTFLVALLLKIAALAANQASGRQLVAFTGESTPGLTGSALTVLADRAGHLLLPTLSIGLVAVATYSRYQRSAMLDVLGADYLRTAEAKGLSRRAALVKHGLRTALIPMSTFFSFGFLGVLTGATFTEKIFGWHGMGEWFIDSVNNNDVNAVVAVNLFAAVTVLLAGLLADVLHAVLDPRVRLGGGRG</sequence>
<dbReference type="PROSITE" id="PS50928">
    <property type="entry name" value="ABC_TM1"/>
    <property type="match status" value="1"/>
</dbReference>
<feature type="transmembrane region" description="Helical" evidence="7">
    <location>
        <begin position="9"/>
        <end position="31"/>
    </location>
</feature>
<evidence type="ECO:0000256" key="1">
    <source>
        <dbReference type="ARBA" id="ARBA00004651"/>
    </source>
</evidence>
<keyword evidence="2 7" id="KW-0813">Transport</keyword>
<dbReference type="Gene3D" id="1.10.3720.10">
    <property type="entry name" value="MetI-like"/>
    <property type="match status" value="1"/>
</dbReference>
<dbReference type="Proteomes" id="UP001058003">
    <property type="component" value="Chromosome"/>
</dbReference>
<feature type="transmembrane region" description="Helical" evidence="7">
    <location>
        <begin position="294"/>
        <end position="320"/>
    </location>
</feature>
<dbReference type="GO" id="GO:0005886">
    <property type="term" value="C:plasma membrane"/>
    <property type="evidence" value="ECO:0007669"/>
    <property type="project" value="UniProtKB-SubCell"/>
</dbReference>
<feature type="transmembrane region" description="Helical" evidence="7">
    <location>
        <begin position="103"/>
        <end position="124"/>
    </location>
</feature>
<dbReference type="EMBL" id="CP073767">
    <property type="protein sequence ID" value="UWZ59243.1"/>
    <property type="molecule type" value="Genomic_DNA"/>
</dbReference>
<dbReference type="PANTHER" id="PTHR30465">
    <property type="entry name" value="INNER MEMBRANE ABC TRANSPORTER"/>
    <property type="match status" value="1"/>
</dbReference>
<evidence type="ECO:0000313" key="10">
    <source>
        <dbReference type="Proteomes" id="UP001058003"/>
    </source>
</evidence>